<dbReference type="AlphaFoldDB" id="A0A075AF76"/>
<evidence type="ECO:0008006" key="4">
    <source>
        <dbReference type="Google" id="ProtNLM"/>
    </source>
</evidence>
<proteinExistence type="predicted"/>
<evidence type="ECO:0000313" key="3">
    <source>
        <dbReference type="Proteomes" id="UP000054324"/>
    </source>
</evidence>
<keyword evidence="3" id="KW-1185">Reference proteome</keyword>
<dbReference type="KEGG" id="ovi:T265_13803"/>
<dbReference type="OrthoDB" id="6274432at2759"/>
<feature type="compositionally biased region" description="Polar residues" evidence="1">
    <location>
        <begin position="214"/>
        <end position="229"/>
    </location>
</feature>
<sequence length="255" mass="29215">MTTTYRTAEMNAPYVATRHRRLKPRRRGGINPLNPALTVSPRLVMKRLQSNCQARRTDQQPKNRHMPRCSILEQVELPRPVSPFWGSSGRRSPRVSVNLMFYLKPNCTELANYNGCTKVYIGQTARELHTRIVEHKRSINKPPRNAEEYQMLVKDSAMVVHALDTVYRTDLENVEVLRRGLRFTPQRLIVETVEITKHHGANRMEGYSAAHPSITGSTSRGHVLTGSSSNDFSDRSFTHRVKFILPMSYLYIVGN</sequence>
<gene>
    <name evidence="2" type="ORF">T265_13803</name>
</gene>
<dbReference type="EMBL" id="KL596723">
    <property type="protein sequence ID" value="KER27439.1"/>
    <property type="molecule type" value="Genomic_DNA"/>
</dbReference>
<accession>A0A075AF76</accession>
<name>A0A075AF76_OPIVI</name>
<dbReference type="Proteomes" id="UP000054324">
    <property type="component" value="Unassembled WGS sequence"/>
</dbReference>
<feature type="non-terminal residue" evidence="2">
    <location>
        <position position="255"/>
    </location>
</feature>
<evidence type="ECO:0000256" key="1">
    <source>
        <dbReference type="SAM" id="MobiDB-lite"/>
    </source>
</evidence>
<dbReference type="RefSeq" id="XP_009168847.1">
    <property type="nucleotide sequence ID" value="XM_009170583.1"/>
</dbReference>
<dbReference type="CTD" id="20327970"/>
<evidence type="ECO:0000313" key="2">
    <source>
        <dbReference type="EMBL" id="KER27439.1"/>
    </source>
</evidence>
<feature type="region of interest" description="Disordered" evidence="1">
    <location>
        <begin position="207"/>
        <end position="229"/>
    </location>
</feature>
<reference evidence="2 3" key="1">
    <citation type="submission" date="2013-11" db="EMBL/GenBank/DDBJ databases">
        <title>Opisthorchis viverrini - life in the bile duct.</title>
        <authorList>
            <person name="Young N.D."/>
            <person name="Nagarajan N."/>
            <person name="Lin S.J."/>
            <person name="Korhonen P.K."/>
            <person name="Jex A.R."/>
            <person name="Hall R.S."/>
            <person name="Safavi-Hemami H."/>
            <person name="Kaewkong W."/>
            <person name="Bertrand D."/>
            <person name="Gao S."/>
            <person name="Seet Q."/>
            <person name="Wongkham S."/>
            <person name="Teh B.T."/>
            <person name="Wongkham C."/>
            <person name="Intapan P.M."/>
            <person name="Maleewong W."/>
            <person name="Yang X."/>
            <person name="Hu M."/>
            <person name="Wang Z."/>
            <person name="Hofmann A."/>
            <person name="Sternberg P.W."/>
            <person name="Tan P."/>
            <person name="Wang J."/>
            <person name="Gasser R.B."/>
        </authorList>
    </citation>
    <scope>NUCLEOTIDE SEQUENCE [LARGE SCALE GENOMIC DNA]</scope>
</reference>
<dbReference type="GeneID" id="20327970"/>
<protein>
    <recommendedName>
        <fullName evidence="4">GIY-YIG domain-containing protein</fullName>
    </recommendedName>
</protein>
<organism evidence="2 3">
    <name type="scientific">Opisthorchis viverrini</name>
    <name type="common">Southeast Asian liver fluke</name>
    <dbReference type="NCBI Taxonomy" id="6198"/>
    <lineage>
        <taxon>Eukaryota</taxon>
        <taxon>Metazoa</taxon>
        <taxon>Spiralia</taxon>
        <taxon>Lophotrochozoa</taxon>
        <taxon>Platyhelminthes</taxon>
        <taxon>Trematoda</taxon>
        <taxon>Digenea</taxon>
        <taxon>Opisthorchiida</taxon>
        <taxon>Opisthorchiata</taxon>
        <taxon>Opisthorchiidae</taxon>
        <taxon>Opisthorchis</taxon>
    </lineage>
</organism>